<dbReference type="Gene3D" id="3.40.50.2000">
    <property type="entry name" value="Glycogen Phosphorylase B"/>
    <property type="match status" value="2"/>
</dbReference>
<sequence length="427" mass="48414">MKVLWLTHTASGASKALNIDDPGRGWIGSLEAHVKKIGDVDLAIAFFNNQPEFKFELDAVTYYPVPFRYNSLGGKIVQRLFTSLYDSNVDALKKVIDDFHPDVIHLFGTESGIGEVVKFTNIPVVVHLQGLVNPYLYSWLPKGVSQRDIWKNSSLRAKLLRRGTYFEYKLFQKRAVREEEIIRHAKYYFGRTEWDRNFIKLFHPDCIYTHCEEVLRPVFYRSVWTPPKNEVFKMVTIINPQIYKGIEIILETAAILKRKTRLPFEWSVIGLEPDNEIVQLIEGITGDRFADNHVSFKGSKAGEALLQEVSTANLFVHPSHIDNSPNSICEAMLLGMPVIAGYVGGIPSLISDGANGILYNSNDPYDLAGKILYLHKQPDLLEKLGSEAREIGVNRHDIETIVSTVYATYESMIENEATVSSNFIKQI</sequence>
<accession>A0A2T0UBP0</accession>
<dbReference type="InterPro" id="IPR001296">
    <property type="entry name" value="Glyco_trans_1"/>
</dbReference>
<dbReference type="CDD" id="cd03801">
    <property type="entry name" value="GT4_PimA-like"/>
    <property type="match status" value="1"/>
</dbReference>
<evidence type="ECO:0000313" key="2">
    <source>
        <dbReference type="EMBL" id="PRY55312.1"/>
    </source>
</evidence>
<dbReference type="AlphaFoldDB" id="A0A2T0UBP0"/>
<name>A0A2T0UBP0_9SPHI</name>
<keyword evidence="3" id="KW-1185">Reference proteome</keyword>
<proteinExistence type="predicted"/>
<dbReference type="PANTHER" id="PTHR12526">
    <property type="entry name" value="GLYCOSYLTRANSFERASE"/>
    <property type="match status" value="1"/>
</dbReference>
<keyword evidence="2" id="KW-0808">Transferase</keyword>
<reference evidence="2 3" key="1">
    <citation type="submission" date="2018-03" db="EMBL/GenBank/DDBJ databases">
        <title>Genomic Encyclopedia of Type Strains, Phase III (KMG-III): the genomes of soil and plant-associated and newly described type strains.</title>
        <authorList>
            <person name="Whitman W."/>
        </authorList>
    </citation>
    <scope>NUCLEOTIDE SEQUENCE [LARGE SCALE GENOMIC DNA]</scope>
    <source>
        <strain evidence="2 3">CGMCC 1.9313</strain>
    </source>
</reference>
<dbReference type="RefSeq" id="WP_106290631.1">
    <property type="nucleotide sequence ID" value="NZ_PVTH01000001.1"/>
</dbReference>
<dbReference type="EMBL" id="PVTH01000001">
    <property type="protein sequence ID" value="PRY55312.1"/>
    <property type="molecule type" value="Genomic_DNA"/>
</dbReference>
<dbReference type="OrthoDB" id="1096251at2"/>
<evidence type="ECO:0000313" key="3">
    <source>
        <dbReference type="Proteomes" id="UP000238034"/>
    </source>
</evidence>
<dbReference type="GO" id="GO:0016757">
    <property type="term" value="F:glycosyltransferase activity"/>
    <property type="evidence" value="ECO:0007669"/>
    <property type="project" value="InterPro"/>
</dbReference>
<evidence type="ECO:0000259" key="1">
    <source>
        <dbReference type="Pfam" id="PF00534"/>
    </source>
</evidence>
<protein>
    <submittedName>
        <fullName evidence="2">Glycosyltransferase involved in cell wall biosynthesis</fullName>
    </submittedName>
</protein>
<dbReference type="Pfam" id="PF00534">
    <property type="entry name" value="Glycos_transf_1"/>
    <property type="match status" value="1"/>
</dbReference>
<dbReference type="SUPFAM" id="SSF53756">
    <property type="entry name" value="UDP-Glycosyltransferase/glycogen phosphorylase"/>
    <property type="match status" value="1"/>
</dbReference>
<dbReference type="Proteomes" id="UP000238034">
    <property type="component" value="Unassembled WGS sequence"/>
</dbReference>
<gene>
    <name evidence="2" type="ORF">B0I27_101281</name>
</gene>
<organism evidence="2 3">
    <name type="scientific">Arcticibacter pallidicorallinus</name>
    <dbReference type="NCBI Taxonomy" id="1259464"/>
    <lineage>
        <taxon>Bacteria</taxon>
        <taxon>Pseudomonadati</taxon>
        <taxon>Bacteroidota</taxon>
        <taxon>Sphingobacteriia</taxon>
        <taxon>Sphingobacteriales</taxon>
        <taxon>Sphingobacteriaceae</taxon>
        <taxon>Arcticibacter</taxon>
    </lineage>
</organism>
<feature type="domain" description="Glycosyl transferase family 1" evidence="1">
    <location>
        <begin position="241"/>
        <end position="390"/>
    </location>
</feature>
<comment type="caution">
    <text evidence="2">The sequence shown here is derived from an EMBL/GenBank/DDBJ whole genome shotgun (WGS) entry which is preliminary data.</text>
</comment>